<dbReference type="EMBL" id="CP001344">
    <property type="protein sequence ID" value="ACL45477.1"/>
    <property type="molecule type" value="Genomic_DNA"/>
</dbReference>
<dbReference type="InterPro" id="IPR027417">
    <property type="entry name" value="P-loop_NTPase"/>
</dbReference>
<dbReference type="PANTHER" id="PTHR10887">
    <property type="entry name" value="DNA2/NAM7 HELICASE FAMILY"/>
    <property type="match status" value="1"/>
</dbReference>
<protein>
    <recommendedName>
        <fullName evidence="1">RAP domain-containing protein</fullName>
    </recommendedName>
</protein>
<dbReference type="Pfam" id="PF13086">
    <property type="entry name" value="AAA_11"/>
    <property type="match status" value="2"/>
</dbReference>
<dbReference type="GO" id="GO:0004386">
    <property type="term" value="F:helicase activity"/>
    <property type="evidence" value="ECO:0007669"/>
    <property type="project" value="InterPro"/>
</dbReference>
<dbReference type="HOGENOM" id="CLU_000788_3_2_3"/>
<dbReference type="PANTHER" id="PTHR10887:SF530">
    <property type="entry name" value="SUPERFAMILY I DNA HELICASES"/>
    <property type="match status" value="1"/>
</dbReference>
<dbReference type="Pfam" id="PF13087">
    <property type="entry name" value="AAA_12"/>
    <property type="match status" value="1"/>
</dbReference>
<dbReference type="InterPro" id="IPR041677">
    <property type="entry name" value="DNA2/NAM7_AAA_11"/>
</dbReference>
<dbReference type="FunFam" id="3.40.960.10:FF:000002">
    <property type="entry name" value="DNA helicase related protein"/>
    <property type="match status" value="1"/>
</dbReference>
<dbReference type="InterPro" id="IPR049468">
    <property type="entry name" value="Restrct_endonuc-II-like_dom"/>
</dbReference>
<dbReference type="SUPFAM" id="SSF52980">
    <property type="entry name" value="Restriction endonuclease-like"/>
    <property type="match status" value="1"/>
</dbReference>
<dbReference type="InterPro" id="IPR025103">
    <property type="entry name" value="DUF4011"/>
</dbReference>
<accession>B8HN08</accession>
<dbReference type="InterPro" id="IPR041679">
    <property type="entry name" value="DNA2/NAM7-like_C"/>
</dbReference>
<reference evidence="2" key="1">
    <citation type="submission" date="2009-01" db="EMBL/GenBank/DDBJ databases">
        <title>Complete sequence of chromosome Cyanothece sp. PCC 7425.</title>
        <authorList>
            <consortium name="US DOE Joint Genome Institute"/>
            <person name="Lucas S."/>
            <person name="Copeland A."/>
            <person name="Lapidus A."/>
            <person name="Glavina del Rio T."/>
            <person name="Dalin E."/>
            <person name="Tice H."/>
            <person name="Bruce D."/>
            <person name="Goodwin L."/>
            <person name="Pitluck S."/>
            <person name="Sims D."/>
            <person name="Meineke L."/>
            <person name="Brettin T."/>
            <person name="Detter J.C."/>
            <person name="Han C."/>
            <person name="Larimer F."/>
            <person name="Land M."/>
            <person name="Hauser L."/>
            <person name="Kyrpides N."/>
            <person name="Ovchinnikova G."/>
            <person name="Liberton M."/>
            <person name="Stoeckel J."/>
            <person name="Banerjee A."/>
            <person name="Singh A."/>
            <person name="Page L."/>
            <person name="Sato H."/>
            <person name="Zhao L."/>
            <person name="Sherman L."/>
            <person name="Pakrasi H."/>
            <person name="Richardson P."/>
        </authorList>
    </citation>
    <scope>NUCLEOTIDE SEQUENCE</scope>
    <source>
        <strain evidence="2">PCC 7425</strain>
    </source>
</reference>
<evidence type="ECO:0000259" key="1">
    <source>
        <dbReference type="SMART" id="SM00952"/>
    </source>
</evidence>
<dbReference type="KEGG" id="cyn:Cyan7425_3149"/>
<dbReference type="SUPFAM" id="SSF52540">
    <property type="entry name" value="P-loop containing nucleoside triphosphate hydrolases"/>
    <property type="match status" value="2"/>
</dbReference>
<dbReference type="InterPro" id="IPR011335">
    <property type="entry name" value="Restrct_endonuc-II-like"/>
</dbReference>
<dbReference type="Pfam" id="PF13195">
    <property type="entry name" value="DUF4011"/>
    <property type="match status" value="1"/>
</dbReference>
<dbReference type="Gene3D" id="3.40.50.300">
    <property type="entry name" value="P-loop containing nucleotide triphosphate hydrolases"/>
    <property type="match status" value="3"/>
</dbReference>
<evidence type="ECO:0000313" key="2">
    <source>
        <dbReference type="EMBL" id="ACL45477.1"/>
    </source>
</evidence>
<sequence>MSTDQLVAQYLEQLRLRLLDLSGRNRLLNFKFSERSRTQVRFVDRLPDQTFEKLEKGNPLTIASLPEPPEHPVDEDDDAFRLLLEAMRDSDSEYMAAVASLDEVDHDSEEFQQIERKLRDKVREELAMPPRTDTRSLSKLDYARHLEINPDYELPTLQPKDSGKPAHWENSLQTLLYPDELERKLAGLREGARKSLQETGLNTLYLAFGMLEWYESDQSDKRLLAPLLLYPVTLERQLRRGQYYYTVISCSEEPEENFSLRERLKQDFGIVLPAFTTFAETGGQATDTPETYFEKIRQVIRDRSRWRVRRFLNLSLFSFGGIALFQDLNPERWPANASILKHPLVSSVLCGQNEVSQDTIAPDYEVDHPSIANKVPLLITDADTSQFSAIVDAIDGKNLVIEGPPGTGKSQTITNLIAAALAKGKTVLFVAEKKAALEVVYNRLADAGLENYCLEVHSTASSKQFFYERLKQRVEQKPPLSVLRELEVQVQEHNHLKELLSRYVLLLNQPFGKIGKTIQELLWAAQRANDLISGITVPSMLANLRDDQAATMTETDFRRKYEELKEFSQQHQELIQKYGQVTNHPWFGLTAHDLSPIDQGDLLSNAKIWVNVLQDLQSNCKQIICTLGIDQQPTIVELSKLQKQLTSYPEISSLIEAALLPTLTTAQAQNSTALLIERLKDYRQTKRALNKYFKNEPTSLPEPSLLENLLESLKTIKLDNQEYTIDELKELGQQAAETSFLLEQYQPIVSQVASFFDLDFHLSINDIEAIAAVVDILSEQSPNTLAMRTPELCNPSNQVILIKAKQTWEKLNLLHTNLRQKYRLESCTSFYRMEFYGNKMRNANFLTHWFDSEYRQAKKLWMEIQKQPKDLPDSEIAEAFEKIADFQKQLDSFNQDFKLREICGSYFRELETDFNALLAINSFGISANQLSTDSFGKRLAAFLVKADINKLDKVSRLQNSGKFQSLLNFIGSIAMKFKTDKKLNWDELIQYYREKASIASHVYEKLNKFGLQTTLTTSVIPDLINEIKDHDCAKQEIRASDPFNVLGYFYQAEHTDLERLEATLNFAKSVLQSQLPQPIQKQLLTIDVIRIAETIQFVLQNLSNYLEQEMKYRQGFLQGKVDSQAMFGSRNIDDLTLQQLIQRINGALEASGDLPAWINYHRAYQKLVDDGLQPLVEAFEFEKLTMDKLGTTYPFVFYRSLLRFAYQQHPELNQFSGVSQAQARDLFQQMDKKLLSLYQKQLVAQLAEVSIAPGNSRGRRSEWTDLALIRNEISKQRRHISQRDLFKRASTALQQLKPCWMMSPASVAQFIPPGVIDFDMVIIDEASQMRPEEALGSIARAKQLIVVGDPKQLPPTSFFKSQFISEGNEGDEGESDVLDDESILDMSLKVFYPARRLKWHYRSRHESLIAFSNHHFYSNSLTIFPSPDNQFAVEYRYVEEGAYRSGANIPEAMSVAKAAAEFMKLHPNLSLGIVTLNQKQQELLLDEMDRLFALHPDLEQYRMARENTLEPFFIKNLENVQGDERDVIFISTVYGPERPGMPVMQRFGPINSRSGHRRLNVLFTRAKERVVVFSSMKSSDIRPSPTSNQGVQILKEYLEYAQTQRLQTALLTGKEPDSDFEVFVAERLRQRGYQVVPQVGVSGYFIDLAVVDPQRSGTYLLGIECDGATYHSSKSARDRDRLRQQVLERLGWKLYRIWSTDWFMNTNAEFEKLIRHIQTLSY</sequence>
<name>B8HN08_CYAP4</name>
<dbReference type="InterPro" id="IPR047187">
    <property type="entry name" value="SF1_C_Upf1"/>
</dbReference>
<dbReference type="Gene3D" id="3.40.960.10">
    <property type="entry name" value="VSR Endonuclease"/>
    <property type="match status" value="1"/>
</dbReference>
<dbReference type="eggNOG" id="COG0467">
    <property type="taxonomic scope" value="Bacteria"/>
</dbReference>
<dbReference type="STRING" id="395961.Cyan7425_3149"/>
<dbReference type="CDD" id="cd18808">
    <property type="entry name" value="SF1_C_Upf1"/>
    <property type="match status" value="1"/>
</dbReference>
<dbReference type="SMART" id="SM00952">
    <property type="entry name" value="RAP"/>
    <property type="match status" value="1"/>
</dbReference>
<proteinExistence type="predicted"/>
<dbReference type="OrthoDB" id="9757917at2"/>
<dbReference type="InterPro" id="IPR013584">
    <property type="entry name" value="RAP"/>
</dbReference>
<dbReference type="eggNOG" id="COG1112">
    <property type="taxonomic scope" value="Bacteria"/>
</dbReference>
<gene>
    <name evidence="2" type="ordered locus">Cyan7425_3149</name>
</gene>
<organism evidence="2">
    <name type="scientific">Cyanothece sp. (strain PCC 7425 / ATCC 29141)</name>
    <dbReference type="NCBI Taxonomy" id="395961"/>
    <lineage>
        <taxon>Bacteria</taxon>
        <taxon>Bacillati</taxon>
        <taxon>Cyanobacteriota</taxon>
        <taxon>Cyanophyceae</taxon>
        <taxon>Gomontiellales</taxon>
        <taxon>Cyanothecaceae</taxon>
        <taxon>Cyanothece</taxon>
    </lineage>
</organism>
<dbReference type="Pfam" id="PF18741">
    <property type="entry name" value="MTES_1575"/>
    <property type="match status" value="1"/>
</dbReference>
<dbReference type="InterPro" id="IPR045055">
    <property type="entry name" value="DNA2/NAM7-like"/>
</dbReference>
<feature type="domain" description="RAP" evidence="1">
    <location>
        <begin position="1663"/>
        <end position="1717"/>
    </location>
</feature>